<proteinExistence type="predicted"/>
<feature type="domain" description="N-acetylmuramoyl-L-alanine amidase" evidence="1">
    <location>
        <begin position="78"/>
        <end position="130"/>
    </location>
</feature>
<dbReference type="Pfam" id="PF01510">
    <property type="entry name" value="Amidase_2"/>
    <property type="match status" value="1"/>
</dbReference>
<dbReference type="GO" id="GO:0009253">
    <property type="term" value="P:peptidoglycan catabolic process"/>
    <property type="evidence" value="ECO:0007669"/>
    <property type="project" value="InterPro"/>
</dbReference>
<dbReference type="EMBL" id="UOFT01000027">
    <property type="protein sequence ID" value="VAW92637.1"/>
    <property type="molecule type" value="Genomic_DNA"/>
</dbReference>
<reference evidence="2" key="1">
    <citation type="submission" date="2018-06" db="EMBL/GenBank/DDBJ databases">
        <authorList>
            <person name="Zhirakovskaya E."/>
        </authorList>
    </citation>
    <scope>NUCLEOTIDE SEQUENCE</scope>
</reference>
<protein>
    <recommendedName>
        <fullName evidence="1">N-acetylmuramoyl-L-alanine amidase domain-containing protein</fullName>
    </recommendedName>
</protein>
<organism evidence="2">
    <name type="scientific">hydrothermal vent metagenome</name>
    <dbReference type="NCBI Taxonomy" id="652676"/>
    <lineage>
        <taxon>unclassified sequences</taxon>
        <taxon>metagenomes</taxon>
        <taxon>ecological metagenomes</taxon>
    </lineage>
</organism>
<dbReference type="InterPro" id="IPR002502">
    <property type="entry name" value="Amidase_domain"/>
</dbReference>
<name>A0A3B0ZZ36_9ZZZZ</name>
<dbReference type="AlphaFoldDB" id="A0A3B0ZZ36"/>
<dbReference type="GO" id="GO:0008745">
    <property type="term" value="F:N-acetylmuramoyl-L-alanine amidase activity"/>
    <property type="evidence" value="ECO:0007669"/>
    <property type="project" value="InterPro"/>
</dbReference>
<evidence type="ECO:0000313" key="2">
    <source>
        <dbReference type="EMBL" id="VAW92637.1"/>
    </source>
</evidence>
<accession>A0A3B0ZZ36</accession>
<gene>
    <name evidence="2" type="ORF">MNBD_GAMMA23-2456</name>
</gene>
<dbReference type="SUPFAM" id="SSF55846">
    <property type="entry name" value="N-acetylmuramoyl-L-alanine amidase-like"/>
    <property type="match status" value="1"/>
</dbReference>
<sequence>MKRLIFNLNGKITFTNDEPSKPSPNLPVSIYLAKLIEDLVRITNLSINIKRDTMRLKCCAKIKQSINTAIQQGTIKTAQGIIIDQTDSPTEKSALNEYKNGSSGTHFLIAKDGSIYQTASLLYQTWHAGKLKARCLVKMQYSIK</sequence>
<dbReference type="InterPro" id="IPR036505">
    <property type="entry name" value="Amidase/PGRP_sf"/>
</dbReference>
<evidence type="ECO:0000259" key="1">
    <source>
        <dbReference type="Pfam" id="PF01510"/>
    </source>
</evidence>
<dbReference type="Gene3D" id="3.40.80.10">
    <property type="entry name" value="Peptidoglycan recognition protein-like"/>
    <property type="match status" value="1"/>
</dbReference>